<evidence type="ECO:0008006" key="3">
    <source>
        <dbReference type="Google" id="ProtNLM"/>
    </source>
</evidence>
<name>A0A6V8LRV7_9BACT</name>
<reference evidence="1 2" key="1">
    <citation type="submission" date="2020-04" db="EMBL/GenBank/DDBJ databases">
        <authorList>
            <consortium name="Desulfovibrio sp. FSS-1 genome sequencing consortium"/>
            <person name="Shimoshige H."/>
            <person name="Kobayashi H."/>
            <person name="Maekawa T."/>
        </authorList>
    </citation>
    <scope>NUCLEOTIDE SEQUENCE [LARGE SCALE GENOMIC DNA]</scope>
    <source>
        <strain evidence="1 2">SIID29052-01</strain>
    </source>
</reference>
<dbReference type="RefSeq" id="WP_173083027.1">
    <property type="nucleotide sequence ID" value="NZ_BLTE01000006.1"/>
</dbReference>
<gene>
    <name evidence="1" type="ORF">NNJEOMEG_01544</name>
</gene>
<dbReference type="SUPFAM" id="SSF54285">
    <property type="entry name" value="MoaD/ThiS"/>
    <property type="match status" value="1"/>
</dbReference>
<protein>
    <recommendedName>
        <fullName evidence="3">Sulfur transfer protein involved in thiamine biosynthesis</fullName>
    </recommendedName>
</protein>
<dbReference type="EMBL" id="BLTE01000006">
    <property type="protein sequence ID" value="GFK93710.1"/>
    <property type="molecule type" value="Genomic_DNA"/>
</dbReference>
<dbReference type="InterPro" id="IPR012675">
    <property type="entry name" value="Beta-grasp_dom_sf"/>
</dbReference>
<keyword evidence="2" id="KW-1185">Reference proteome</keyword>
<reference evidence="1 2" key="2">
    <citation type="submission" date="2020-05" db="EMBL/GenBank/DDBJ databases">
        <title>Draft genome sequence of Desulfovibrio sp. strainFSS-1.</title>
        <authorList>
            <person name="Shimoshige H."/>
            <person name="Kobayashi H."/>
            <person name="Maekawa T."/>
        </authorList>
    </citation>
    <scope>NUCLEOTIDE SEQUENCE [LARGE SCALE GENOMIC DNA]</scope>
    <source>
        <strain evidence="1 2">SIID29052-01</strain>
    </source>
</reference>
<comment type="caution">
    <text evidence="1">The sequence shown here is derived from an EMBL/GenBank/DDBJ whole genome shotgun (WGS) entry which is preliminary data.</text>
</comment>
<dbReference type="InterPro" id="IPR016155">
    <property type="entry name" value="Mopterin_synth/thiamin_S_b"/>
</dbReference>
<proteinExistence type="predicted"/>
<evidence type="ECO:0000313" key="1">
    <source>
        <dbReference type="EMBL" id="GFK93710.1"/>
    </source>
</evidence>
<dbReference type="AlphaFoldDB" id="A0A6V8LRV7"/>
<dbReference type="Proteomes" id="UP000494245">
    <property type="component" value="Unassembled WGS sequence"/>
</dbReference>
<dbReference type="Gene3D" id="3.10.20.30">
    <property type="match status" value="1"/>
</dbReference>
<dbReference type="InterPro" id="IPR003749">
    <property type="entry name" value="ThiS/MoaD-like"/>
</dbReference>
<evidence type="ECO:0000313" key="2">
    <source>
        <dbReference type="Proteomes" id="UP000494245"/>
    </source>
</evidence>
<sequence length="73" mass="7089">MTVTLATLPSLPGAAALPHSLELPPGARVADALALLGLDPGAVVALVDAGPAGPDTPLAEGCRLELLPMVEGG</sequence>
<dbReference type="Pfam" id="PF02597">
    <property type="entry name" value="ThiS"/>
    <property type="match status" value="1"/>
</dbReference>
<accession>A0A6V8LRV7</accession>
<organism evidence="1 2">
    <name type="scientific">Fundidesulfovibrio magnetotacticus</name>
    <dbReference type="NCBI Taxonomy" id="2730080"/>
    <lineage>
        <taxon>Bacteria</taxon>
        <taxon>Pseudomonadati</taxon>
        <taxon>Thermodesulfobacteriota</taxon>
        <taxon>Desulfovibrionia</taxon>
        <taxon>Desulfovibrionales</taxon>
        <taxon>Desulfovibrionaceae</taxon>
        <taxon>Fundidesulfovibrio</taxon>
    </lineage>
</organism>